<reference evidence="2" key="1">
    <citation type="journal article" date="2021" name="Nat. Commun.">
        <title>Genetic determinants of endophytism in the Arabidopsis root mycobiome.</title>
        <authorList>
            <person name="Mesny F."/>
            <person name="Miyauchi S."/>
            <person name="Thiergart T."/>
            <person name="Pickel B."/>
            <person name="Atanasova L."/>
            <person name="Karlsson M."/>
            <person name="Huettel B."/>
            <person name="Barry K.W."/>
            <person name="Haridas S."/>
            <person name="Chen C."/>
            <person name="Bauer D."/>
            <person name="Andreopoulos W."/>
            <person name="Pangilinan J."/>
            <person name="LaButti K."/>
            <person name="Riley R."/>
            <person name="Lipzen A."/>
            <person name="Clum A."/>
            <person name="Drula E."/>
            <person name="Henrissat B."/>
            <person name="Kohler A."/>
            <person name="Grigoriev I.V."/>
            <person name="Martin F.M."/>
            <person name="Hacquard S."/>
        </authorList>
    </citation>
    <scope>NUCLEOTIDE SEQUENCE</scope>
    <source>
        <strain evidence="2">MPI-SDFR-AT-0073</strain>
    </source>
</reference>
<dbReference type="GeneID" id="70133004"/>
<evidence type="ECO:0000256" key="1">
    <source>
        <dbReference type="SAM" id="MobiDB-lite"/>
    </source>
</evidence>
<proteinExistence type="predicted"/>
<dbReference type="EMBL" id="JAGPXC010000010">
    <property type="protein sequence ID" value="KAH6646335.1"/>
    <property type="molecule type" value="Genomic_DNA"/>
</dbReference>
<feature type="compositionally biased region" description="Polar residues" evidence="1">
    <location>
        <begin position="28"/>
        <end position="45"/>
    </location>
</feature>
<feature type="compositionally biased region" description="Basic and acidic residues" evidence="1">
    <location>
        <begin position="78"/>
        <end position="94"/>
    </location>
</feature>
<sequence length="659" mass="73700">MASGFERLEKFFSSSRKKDKGSRENAAASRTTRSTHISYSGSGTYETCLFPPPSFMKPTSTRMYARGPLYEKEEVEDQVVRDKGRSRSLPDVKKSFRSQSSTFNSLEIERKTRSYGSSRPPFTEEPPRTPVTPTSGFPEDVLFRSFETPCASANTSPRHIILDEASLETPKQEILEHNLLGWSPKHISLLFKPGDLPSMNEHLGLNLIDDAPESMILMPSPMFTPPLMPPPKSPLREKPSRCPPTPHHRLSSGIQNWGFSEFPKQYSVISSVTSGTYSPPLSDSEDECSTPISDHTGLASKRFTPTSFSADSSPKSIVKTRQTRFHSGYGKTFTRETWGARQDDPKHGRSKSKESPMPRSRFPKTQSTATLSTVNSKIRQEHILQEPTINDIYTLSDEDIFEARPFTPAPDLPPPVPPKDDLPARMRPRAQPYNTVQPQQPQRIYAVNPQSGELTPPETPIDSSFLIPMPTRHSAKAFGAIMAARIARKYNFDLIYLVSLWPSGAGAHLDPSLPRASQTPQQSPMTGGSIYAGPRSKLTGRYLAAFGLEQIQMGEPFQIEQKVLLKTLRSESWSEYDDANAPFSHGWTCSFNSDFVPLGQQSMDTNILKSAKNRGIVFAAYTRQHNEALIPKESTTRNEVLHRLRGDVECLLYNMAKQN</sequence>
<gene>
    <name evidence="2" type="ORF">BKA67DRAFT_583900</name>
</gene>
<dbReference type="Proteomes" id="UP000758603">
    <property type="component" value="Unassembled WGS sequence"/>
</dbReference>
<name>A0A9P8RMV4_9PEZI</name>
<dbReference type="AlphaFoldDB" id="A0A9P8RMV4"/>
<evidence type="ECO:0000313" key="2">
    <source>
        <dbReference type="EMBL" id="KAH6646335.1"/>
    </source>
</evidence>
<feature type="compositionally biased region" description="Polar residues" evidence="1">
    <location>
        <begin position="303"/>
        <end position="315"/>
    </location>
</feature>
<comment type="caution">
    <text evidence="2">The sequence shown here is derived from an EMBL/GenBank/DDBJ whole genome shotgun (WGS) entry which is preliminary data.</text>
</comment>
<protein>
    <submittedName>
        <fullName evidence="2">Uncharacterized protein</fullName>
    </submittedName>
</protein>
<feature type="region of interest" description="Disordered" evidence="1">
    <location>
        <begin position="231"/>
        <end position="250"/>
    </location>
</feature>
<evidence type="ECO:0000313" key="3">
    <source>
        <dbReference type="Proteomes" id="UP000758603"/>
    </source>
</evidence>
<feature type="compositionally biased region" description="Polar residues" evidence="1">
    <location>
        <begin position="363"/>
        <end position="374"/>
    </location>
</feature>
<feature type="region of interest" description="Disordered" evidence="1">
    <location>
        <begin position="511"/>
        <end position="532"/>
    </location>
</feature>
<feature type="compositionally biased region" description="Basic and acidic residues" evidence="1">
    <location>
        <begin position="341"/>
        <end position="356"/>
    </location>
</feature>
<feature type="region of interest" description="Disordered" evidence="1">
    <location>
        <begin position="12"/>
        <end position="45"/>
    </location>
</feature>
<organism evidence="2 3">
    <name type="scientific">Truncatella angustata</name>
    <dbReference type="NCBI Taxonomy" id="152316"/>
    <lineage>
        <taxon>Eukaryota</taxon>
        <taxon>Fungi</taxon>
        <taxon>Dikarya</taxon>
        <taxon>Ascomycota</taxon>
        <taxon>Pezizomycotina</taxon>
        <taxon>Sordariomycetes</taxon>
        <taxon>Xylariomycetidae</taxon>
        <taxon>Amphisphaeriales</taxon>
        <taxon>Sporocadaceae</taxon>
        <taxon>Truncatella</taxon>
    </lineage>
</organism>
<feature type="compositionally biased region" description="Polar residues" evidence="1">
    <location>
        <begin position="515"/>
        <end position="526"/>
    </location>
</feature>
<accession>A0A9P8RMV4</accession>
<keyword evidence="3" id="KW-1185">Reference proteome</keyword>
<feature type="region of interest" description="Disordered" evidence="1">
    <location>
        <begin position="278"/>
        <end position="374"/>
    </location>
</feature>
<feature type="region of interest" description="Disordered" evidence="1">
    <location>
        <begin position="68"/>
        <end position="135"/>
    </location>
</feature>
<dbReference type="RefSeq" id="XP_045952849.1">
    <property type="nucleotide sequence ID" value="XM_046104113.1"/>
</dbReference>
<dbReference type="OrthoDB" id="5244801at2759"/>